<evidence type="ECO:0000256" key="2">
    <source>
        <dbReference type="ARBA" id="ARBA00023026"/>
    </source>
</evidence>
<keyword evidence="9" id="KW-1185">Reference proteome</keyword>
<evidence type="ECO:0000313" key="9">
    <source>
        <dbReference type="Proteomes" id="UP001530400"/>
    </source>
</evidence>
<accession>A0ABD3PM63</accession>
<keyword evidence="5" id="KW-0645">Protease</keyword>
<organism evidence="8 9">
    <name type="scientific">Cyclotella atomus</name>
    <dbReference type="NCBI Taxonomy" id="382360"/>
    <lineage>
        <taxon>Eukaryota</taxon>
        <taxon>Sar</taxon>
        <taxon>Stramenopiles</taxon>
        <taxon>Ochrophyta</taxon>
        <taxon>Bacillariophyta</taxon>
        <taxon>Coscinodiscophyceae</taxon>
        <taxon>Thalassiosirophycidae</taxon>
        <taxon>Stephanodiscales</taxon>
        <taxon>Stephanodiscaceae</taxon>
        <taxon>Cyclotella</taxon>
    </lineage>
</organism>
<keyword evidence="5" id="KW-0378">Hydrolase</keyword>
<dbReference type="SMART" id="SM00020">
    <property type="entry name" value="Tryp_SPc"/>
    <property type="match status" value="1"/>
</dbReference>
<dbReference type="PANTHER" id="PTHR24276:SF98">
    <property type="entry name" value="FI18310P1-RELATED"/>
    <property type="match status" value="1"/>
</dbReference>
<dbReference type="PANTHER" id="PTHR24276">
    <property type="entry name" value="POLYSERASE-RELATED"/>
    <property type="match status" value="1"/>
</dbReference>
<dbReference type="InterPro" id="IPR018114">
    <property type="entry name" value="TRYPSIN_HIS"/>
</dbReference>
<dbReference type="CDD" id="cd00190">
    <property type="entry name" value="Tryp_SPc"/>
    <property type="match status" value="1"/>
</dbReference>
<keyword evidence="5" id="KW-0720">Serine protease</keyword>
<dbReference type="SUPFAM" id="SSF50494">
    <property type="entry name" value="Trypsin-like serine proteases"/>
    <property type="match status" value="1"/>
</dbReference>
<dbReference type="InterPro" id="IPR009003">
    <property type="entry name" value="Peptidase_S1_PA"/>
</dbReference>
<dbReference type="Proteomes" id="UP001530400">
    <property type="component" value="Unassembled WGS sequence"/>
</dbReference>
<dbReference type="EMBL" id="JALLPJ020000548">
    <property type="protein sequence ID" value="KAL3788842.1"/>
    <property type="molecule type" value="Genomic_DNA"/>
</dbReference>
<dbReference type="PROSITE" id="PS00135">
    <property type="entry name" value="TRYPSIN_SER"/>
    <property type="match status" value="1"/>
</dbReference>
<evidence type="ECO:0000256" key="5">
    <source>
        <dbReference type="RuleBase" id="RU363034"/>
    </source>
</evidence>
<comment type="similarity">
    <text evidence="1">Belongs to the peptidase S1 family.</text>
</comment>
<dbReference type="GO" id="GO:0006508">
    <property type="term" value="P:proteolysis"/>
    <property type="evidence" value="ECO:0007669"/>
    <property type="project" value="UniProtKB-KW"/>
</dbReference>
<dbReference type="AlphaFoldDB" id="A0ABD3PM63"/>
<evidence type="ECO:0000256" key="3">
    <source>
        <dbReference type="ARBA" id="ARBA00023157"/>
    </source>
</evidence>
<dbReference type="InterPro" id="IPR001314">
    <property type="entry name" value="Peptidase_S1A"/>
</dbReference>
<protein>
    <recommendedName>
        <fullName evidence="7">Peptidase S1 domain-containing protein</fullName>
    </recommendedName>
</protein>
<reference evidence="8 9" key="1">
    <citation type="submission" date="2024-10" db="EMBL/GenBank/DDBJ databases">
        <title>Updated reference genomes for cyclostephanoid diatoms.</title>
        <authorList>
            <person name="Roberts W.R."/>
            <person name="Alverson A.J."/>
        </authorList>
    </citation>
    <scope>NUCLEOTIDE SEQUENCE [LARGE SCALE GENOMIC DNA]</scope>
    <source>
        <strain evidence="8 9">AJA010-31</strain>
    </source>
</reference>
<keyword evidence="2" id="KW-0843">Virulence</keyword>
<evidence type="ECO:0000256" key="1">
    <source>
        <dbReference type="ARBA" id="ARBA00007664"/>
    </source>
</evidence>
<proteinExistence type="inferred from homology"/>
<dbReference type="Pfam" id="PF00089">
    <property type="entry name" value="Trypsin"/>
    <property type="match status" value="1"/>
</dbReference>
<dbReference type="Gene3D" id="2.40.10.10">
    <property type="entry name" value="Trypsin-like serine proteases"/>
    <property type="match status" value="1"/>
</dbReference>
<evidence type="ECO:0000256" key="4">
    <source>
        <dbReference type="ARBA" id="ARBA00023180"/>
    </source>
</evidence>
<keyword evidence="6" id="KW-0732">Signal</keyword>
<dbReference type="PROSITE" id="PS50240">
    <property type="entry name" value="TRYPSIN_DOM"/>
    <property type="match status" value="1"/>
</dbReference>
<keyword evidence="3" id="KW-1015">Disulfide bond</keyword>
<dbReference type="PRINTS" id="PR00722">
    <property type="entry name" value="CHYMOTRYPSIN"/>
</dbReference>
<dbReference type="InterPro" id="IPR050430">
    <property type="entry name" value="Peptidase_S1"/>
</dbReference>
<feature type="domain" description="Peptidase S1" evidence="7">
    <location>
        <begin position="37"/>
        <end position="291"/>
    </location>
</feature>
<comment type="caution">
    <text evidence="8">The sequence shown here is derived from an EMBL/GenBank/DDBJ whole genome shotgun (WGS) entry which is preliminary data.</text>
</comment>
<name>A0ABD3PM63_9STRA</name>
<gene>
    <name evidence="8" type="ORF">ACHAWO_008167</name>
</gene>
<dbReference type="InterPro" id="IPR033116">
    <property type="entry name" value="TRYPSIN_SER"/>
</dbReference>
<dbReference type="InterPro" id="IPR043504">
    <property type="entry name" value="Peptidase_S1_PA_chymotrypsin"/>
</dbReference>
<sequence>MNLYKAFLSMVLIGMAFGQDEDIKMETEQESDGNHTIVNGDELSRRERAKRTFLVNVGWVDSSGDDIYACGGSVILPSAILTAAHCIRNETDGTWYPPHWIDFFRYDKRDAVGTNGIQRYLLGLADCVHHSDWSPWIDDDWSADVAICFLPTPAPERIQPITLNTDQNVPAAEGVDLDISGWGDLWEGGPDSDTPRFVTMDYTNNANCATAYDPGDITDVMMCAYTPTKDACQGDSGGPVTLGKGGSKGGILKPELQVGIVSWGGGCARPGIPGVLVRVSALWPGITSTVCANNGEMCTPTRPTSKSGKRMLRN</sequence>
<feature type="signal peptide" evidence="6">
    <location>
        <begin position="1"/>
        <end position="18"/>
    </location>
</feature>
<dbReference type="InterPro" id="IPR001254">
    <property type="entry name" value="Trypsin_dom"/>
</dbReference>
<feature type="chain" id="PRO_5044803723" description="Peptidase S1 domain-containing protein" evidence="6">
    <location>
        <begin position="19"/>
        <end position="314"/>
    </location>
</feature>
<evidence type="ECO:0000256" key="6">
    <source>
        <dbReference type="SAM" id="SignalP"/>
    </source>
</evidence>
<keyword evidence="4" id="KW-0325">Glycoprotein</keyword>
<dbReference type="PROSITE" id="PS00134">
    <property type="entry name" value="TRYPSIN_HIS"/>
    <property type="match status" value="1"/>
</dbReference>
<evidence type="ECO:0000313" key="8">
    <source>
        <dbReference type="EMBL" id="KAL3788842.1"/>
    </source>
</evidence>
<evidence type="ECO:0000259" key="7">
    <source>
        <dbReference type="PROSITE" id="PS50240"/>
    </source>
</evidence>
<dbReference type="GO" id="GO:0008236">
    <property type="term" value="F:serine-type peptidase activity"/>
    <property type="evidence" value="ECO:0007669"/>
    <property type="project" value="UniProtKB-KW"/>
</dbReference>